<accession>A0ABV5J1V7</accession>
<dbReference type="PROSITE" id="PS51318">
    <property type="entry name" value="TAT"/>
    <property type="match status" value="1"/>
</dbReference>
<evidence type="ECO:0000256" key="1">
    <source>
        <dbReference type="ARBA" id="ARBA00022723"/>
    </source>
</evidence>
<reference evidence="4 5" key="1">
    <citation type="submission" date="2024-09" db="EMBL/GenBank/DDBJ databases">
        <authorList>
            <person name="Sun Q."/>
            <person name="Mori K."/>
        </authorList>
    </citation>
    <scope>NUCLEOTIDE SEQUENCE [LARGE SCALE GENOMIC DNA]</scope>
    <source>
        <strain evidence="4 5">CECT 7682</strain>
    </source>
</reference>
<dbReference type="RefSeq" id="WP_290246163.1">
    <property type="nucleotide sequence ID" value="NZ_JAUFQT010000001.1"/>
</dbReference>
<keyword evidence="1" id="KW-0479">Metal-binding</keyword>
<dbReference type="Gene3D" id="3.30.70.2330">
    <property type="match status" value="1"/>
</dbReference>
<dbReference type="InterPro" id="IPR006311">
    <property type="entry name" value="TAT_signal"/>
</dbReference>
<dbReference type="EMBL" id="JBHMEW010000005">
    <property type="protein sequence ID" value="MFB9210190.1"/>
    <property type="molecule type" value="Genomic_DNA"/>
</dbReference>
<feature type="domain" description="HIRAN" evidence="3">
    <location>
        <begin position="43"/>
        <end position="116"/>
    </location>
</feature>
<evidence type="ECO:0000313" key="4">
    <source>
        <dbReference type="EMBL" id="MFB9210190.1"/>
    </source>
</evidence>
<evidence type="ECO:0000259" key="3">
    <source>
        <dbReference type="Pfam" id="PF08797"/>
    </source>
</evidence>
<dbReference type="InterPro" id="IPR014905">
    <property type="entry name" value="HIRAN"/>
</dbReference>
<name>A0ABV5J1V7_9BACT</name>
<sequence length="158" mass="17611">MKLNRKEFLKSAGLGGISLILPGSSPKAELVTNLIAKPIQIYDNYLLGVQYYSLNKCFGKIRAGDLVILEQFSEHEHDRIAVGVKWENMFLGYLPAYENIVLANLMDAGARLNAMVNAKLSLHQFGIGIWTNLIVPEKEATEKLSNKAADDVDDGYRR</sequence>
<organism evidence="4 5">
    <name type="scientific">Echinicola jeungdonensis</name>
    <dbReference type="NCBI Taxonomy" id="709343"/>
    <lineage>
        <taxon>Bacteria</taxon>
        <taxon>Pseudomonadati</taxon>
        <taxon>Bacteroidota</taxon>
        <taxon>Cytophagia</taxon>
        <taxon>Cytophagales</taxon>
        <taxon>Cyclobacteriaceae</taxon>
        <taxon>Echinicola</taxon>
    </lineage>
</organism>
<keyword evidence="5" id="KW-1185">Reference proteome</keyword>
<evidence type="ECO:0000313" key="5">
    <source>
        <dbReference type="Proteomes" id="UP001589654"/>
    </source>
</evidence>
<dbReference type="Proteomes" id="UP001589654">
    <property type="component" value="Unassembled WGS sequence"/>
</dbReference>
<keyword evidence="2" id="KW-0378">Hydrolase</keyword>
<evidence type="ECO:0000256" key="2">
    <source>
        <dbReference type="ARBA" id="ARBA00022801"/>
    </source>
</evidence>
<comment type="caution">
    <text evidence="4">The sequence shown here is derived from an EMBL/GenBank/DDBJ whole genome shotgun (WGS) entry which is preliminary data.</text>
</comment>
<dbReference type="Pfam" id="PF08797">
    <property type="entry name" value="HIRAN"/>
    <property type="match status" value="1"/>
</dbReference>
<proteinExistence type="predicted"/>
<gene>
    <name evidence="4" type="ORF">ACFFUR_00085</name>
</gene>
<protein>
    <submittedName>
        <fullName evidence="4">HIRAN domain-containing protein</fullName>
    </submittedName>
</protein>